<name>V6DIA3_9BACT</name>
<dbReference type="SUPFAM" id="SSF109998">
    <property type="entry name" value="Triger factor/SurA peptide-binding domain-like"/>
    <property type="match status" value="1"/>
</dbReference>
<evidence type="ECO:0000256" key="5">
    <source>
        <dbReference type="SAM" id="Phobius"/>
    </source>
</evidence>
<feature type="transmembrane region" description="Helical" evidence="5">
    <location>
        <begin position="12"/>
        <end position="35"/>
    </location>
</feature>
<comment type="subcellular location">
    <subcellularLocation>
        <location evidence="1">Cell membrane</location>
    </subcellularLocation>
</comment>
<dbReference type="OrthoDB" id="9812372at2"/>
<proteinExistence type="predicted"/>
<keyword evidence="7" id="KW-1185">Reference proteome</keyword>
<dbReference type="Pfam" id="PF13624">
    <property type="entry name" value="SurA_N_3"/>
    <property type="match status" value="1"/>
</dbReference>
<keyword evidence="3 5" id="KW-0472">Membrane</keyword>
<keyword evidence="6" id="KW-0413">Isomerase</keyword>
<evidence type="ECO:0000256" key="2">
    <source>
        <dbReference type="ARBA" id="ARBA00022475"/>
    </source>
</evidence>
<sequence length="359" mass="41972">MMNSFRKQMKSTAFKLIIWLGLFSIIGGVSLLVFVQNVFLKQNFEGIASVNNLAIPVSDYRRQARYLYYVINQIKQIYGAQADMLLSLWGIDAKSNPEKMALENLIQQKVVQSAAENSGFNIGADYITQKLQDNEFVKDNLSNIIPNDVFENGKLNTSSLIQALKAQQTSLEDFEALLKEIIERNLFVDSLQSLSYIPQDLLKEQYIKHYSKKKFNILELDINNYIKKSESEKLNQAEIESYFDLNKENYRVPEFRSVNLWSFNPDSYQISISEQDIKDFAEKNDRDLEKDKSDIERQLRLEKFETDFKNDAKRVLNQSRDNVAILDNFVKTKKQSNQKLILSKKMPVWAQKRYFLWQK</sequence>
<dbReference type="PANTHER" id="PTHR47529">
    <property type="entry name" value="PEPTIDYL-PROLYL CIS-TRANS ISOMERASE D"/>
    <property type="match status" value="1"/>
</dbReference>
<evidence type="ECO:0000256" key="3">
    <source>
        <dbReference type="ARBA" id="ARBA00023136"/>
    </source>
</evidence>
<keyword evidence="5" id="KW-1133">Transmembrane helix</keyword>
<evidence type="ECO:0000256" key="4">
    <source>
        <dbReference type="ARBA" id="ARBA00023186"/>
    </source>
</evidence>
<keyword evidence="5" id="KW-0812">Transmembrane</keyword>
<dbReference type="RefSeq" id="WP_023791162.1">
    <property type="nucleotide sequence ID" value="NC_023003.1"/>
</dbReference>
<dbReference type="PANTHER" id="PTHR47529:SF1">
    <property type="entry name" value="PERIPLASMIC CHAPERONE PPID"/>
    <property type="match status" value="1"/>
</dbReference>
<dbReference type="InterPro" id="IPR052029">
    <property type="entry name" value="PpiD_chaperone"/>
</dbReference>
<organism evidence="6 7">
    <name type="scientific">Candidatus Babela massiliensis</name>
    <dbReference type="NCBI Taxonomy" id="673862"/>
    <lineage>
        <taxon>Bacteria</taxon>
        <taxon>Candidatus Babelota</taxon>
        <taxon>Candidatus Babeliae</taxon>
        <taxon>Candidatus Babeliales</taxon>
        <taxon>Candidatus Babeliaceae</taxon>
        <taxon>Candidatus Babela</taxon>
    </lineage>
</organism>
<evidence type="ECO:0000313" key="6">
    <source>
        <dbReference type="EMBL" id="CDK30261.1"/>
    </source>
</evidence>
<keyword evidence="2" id="KW-1003">Cell membrane</keyword>
<evidence type="ECO:0000313" key="7">
    <source>
        <dbReference type="Proteomes" id="UP000018769"/>
    </source>
</evidence>
<protein>
    <submittedName>
        <fullName evidence="6">Peptidyl-prolyl cis-trans isomerase</fullName>
    </submittedName>
</protein>
<dbReference type="GO" id="GO:0005886">
    <property type="term" value="C:plasma membrane"/>
    <property type="evidence" value="ECO:0007669"/>
    <property type="project" value="UniProtKB-SubCell"/>
</dbReference>
<evidence type="ECO:0000256" key="1">
    <source>
        <dbReference type="ARBA" id="ARBA00004236"/>
    </source>
</evidence>
<dbReference type="AlphaFoldDB" id="V6DIA3"/>
<accession>V6DIA3</accession>
<dbReference type="STRING" id="673862.BABL1_gene_955"/>
<keyword evidence="4" id="KW-0143">Chaperone</keyword>
<dbReference type="KEGG" id="dpb:BABL1_gene_955"/>
<dbReference type="eggNOG" id="COG0760">
    <property type="taxonomic scope" value="Bacteria"/>
</dbReference>
<dbReference type="Proteomes" id="UP000018769">
    <property type="component" value="Chromosome I"/>
</dbReference>
<gene>
    <name evidence="6" type="ORF">BABL1_gene_955</name>
</gene>
<dbReference type="InterPro" id="IPR027304">
    <property type="entry name" value="Trigger_fact/SurA_dom_sf"/>
</dbReference>
<dbReference type="EMBL" id="HG793133">
    <property type="protein sequence ID" value="CDK30261.1"/>
    <property type="molecule type" value="Genomic_DNA"/>
</dbReference>
<dbReference type="GO" id="GO:0016853">
    <property type="term" value="F:isomerase activity"/>
    <property type="evidence" value="ECO:0007669"/>
    <property type="project" value="UniProtKB-KW"/>
</dbReference>
<dbReference type="HOGENOM" id="CLU_770933_0_0_7"/>
<reference evidence="6 7" key="1">
    <citation type="journal article" date="2015" name="Biol. Direct">
        <title>Babela massiliensis, a representative of a widespread bacterial phylum with unusual adaptations to parasitism in amoebae.</title>
        <authorList>
            <person name="Pagnier I."/>
            <person name="Yutin N."/>
            <person name="Croce O."/>
            <person name="Makarova K.S."/>
            <person name="Wolf Y.I."/>
            <person name="Benamar S."/>
            <person name="Raoult D."/>
            <person name="Koonin E.V."/>
            <person name="La Scola B."/>
        </authorList>
    </citation>
    <scope>NUCLEOTIDE SEQUENCE [LARGE SCALE GENOMIC DNA]</scope>
    <source>
        <strain evidence="7">BABL1</strain>
    </source>
</reference>